<dbReference type="OrthoDB" id="9791430at2"/>
<accession>A0A0S4N720</accession>
<gene>
    <name evidence="1" type="ORF">JGI1_01297</name>
</gene>
<protein>
    <submittedName>
        <fullName evidence="1">Uncharacterized protein</fullName>
    </submittedName>
</protein>
<evidence type="ECO:0000313" key="2">
    <source>
        <dbReference type="Proteomes" id="UP000320623"/>
    </source>
</evidence>
<name>A0A0S4N720_9BACT</name>
<sequence length="171" mass="20025">MLSRKLVKIIDDIISNDDEVLVPARKVYLIIKYKHPNVPLPSFPEFVNLIKRSRKFELIDTGETTLYDLPESIEKLLMEVEIYGTGPRIKLRSVKLTPKLMRRSFLRSYERMRAGIDRLLSKISADSDFPSDEINKLISSFAELREQINKTIQMLEKLEIYESHSGKRKKR</sequence>
<organism evidence="1 2">
    <name type="scientific">Candidatus Thermokryptus mobilis</name>
    <dbReference type="NCBI Taxonomy" id="1643428"/>
    <lineage>
        <taxon>Bacteria</taxon>
        <taxon>Pseudomonadati</taxon>
        <taxon>Candidatus Kryptoniota</taxon>
        <taxon>Candidatus Thermokryptus</taxon>
    </lineage>
</organism>
<dbReference type="EMBL" id="FAOO01000008">
    <property type="protein sequence ID" value="CUU05661.1"/>
    <property type="molecule type" value="Genomic_DNA"/>
</dbReference>
<dbReference type="RefSeq" id="WP_140945041.1">
    <property type="nucleotide sequence ID" value="NZ_FAOO01000008.1"/>
</dbReference>
<proteinExistence type="predicted"/>
<dbReference type="STRING" id="1643428.GCA_001442855_01269"/>
<keyword evidence="2" id="KW-1185">Reference proteome</keyword>
<reference evidence="2" key="1">
    <citation type="submission" date="2015-11" db="EMBL/GenBank/DDBJ databases">
        <authorList>
            <person name="Varghese N."/>
        </authorList>
    </citation>
    <scope>NUCLEOTIDE SEQUENCE [LARGE SCALE GENOMIC DNA]</scope>
</reference>
<evidence type="ECO:0000313" key="1">
    <source>
        <dbReference type="EMBL" id="CUU05661.1"/>
    </source>
</evidence>
<dbReference type="AlphaFoldDB" id="A0A0S4N720"/>
<dbReference type="Proteomes" id="UP000320623">
    <property type="component" value="Unassembled WGS sequence"/>
</dbReference>